<evidence type="ECO:0000256" key="1">
    <source>
        <dbReference type="ARBA" id="ARBA00023125"/>
    </source>
</evidence>
<accession>A0A1I0Q7I3</accession>
<dbReference type="EMBL" id="FOJI01000007">
    <property type="protein sequence ID" value="SEW22536.1"/>
    <property type="molecule type" value="Genomic_DNA"/>
</dbReference>
<keyword evidence="1 2" id="KW-0238">DNA-binding</keyword>
<feature type="DNA-binding region" description="H-T-H motif" evidence="2">
    <location>
        <begin position="32"/>
        <end position="51"/>
    </location>
</feature>
<evidence type="ECO:0000256" key="2">
    <source>
        <dbReference type="PROSITE-ProRule" id="PRU00335"/>
    </source>
</evidence>
<dbReference type="InterPro" id="IPR001647">
    <property type="entry name" value="HTH_TetR"/>
</dbReference>
<dbReference type="PROSITE" id="PS50977">
    <property type="entry name" value="HTH_TETR_2"/>
    <property type="match status" value="1"/>
</dbReference>
<dbReference type="RefSeq" id="WP_092453559.1">
    <property type="nucleotide sequence ID" value="NZ_FOJI01000007.1"/>
</dbReference>
<gene>
    <name evidence="4" type="ORF">SAMN05421659_10733</name>
</gene>
<dbReference type="PRINTS" id="PR00455">
    <property type="entry name" value="HTHTETR"/>
</dbReference>
<dbReference type="Proteomes" id="UP000199701">
    <property type="component" value="Unassembled WGS sequence"/>
</dbReference>
<dbReference type="SUPFAM" id="SSF46689">
    <property type="entry name" value="Homeodomain-like"/>
    <property type="match status" value="1"/>
</dbReference>
<dbReference type="PANTHER" id="PTHR43479">
    <property type="entry name" value="ACREF/ENVCD OPERON REPRESSOR-RELATED"/>
    <property type="match status" value="1"/>
</dbReference>
<sequence>MNGFERRRQEKEEAILYAALELFKQYGFNKVSIVDIATRASVSQVSIYNFFKSKENLKKELLKKLWDNYYEAIMSIMGSDISIQDKFEKLFFTVVNYYRNHTANFMAESFRSQLEKGENTIESQFVLIEREIVTLLNEGKNEGIIKHNISIEAMLSYIEMFRFYLIYNPEAALNYDKKPELLKEMIDLYLNALWV</sequence>
<evidence type="ECO:0000313" key="4">
    <source>
        <dbReference type="EMBL" id="SEW22536.1"/>
    </source>
</evidence>
<dbReference type="STRING" id="99656.SAMN05421659_10733"/>
<protein>
    <submittedName>
        <fullName evidence="4">DNA-binding transcriptional regulator, AcrR family</fullName>
    </submittedName>
</protein>
<feature type="domain" description="HTH tetR-type" evidence="3">
    <location>
        <begin position="9"/>
        <end position="69"/>
    </location>
</feature>
<dbReference type="InterPro" id="IPR050624">
    <property type="entry name" value="HTH-type_Tx_Regulator"/>
</dbReference>
<evidence type="ECO:0000313" key="5">
    <source>
        <dbReference type="Proteomes" id="UP000199701"/>
    </source>
</evidence>
<reference evidence="4 5" key="1">
    <citation type="submission" date="2016-10" db="EMBL/GenBank/DDBJ databases">
        <authorList>
            <person name="de Groot N.N."/>
        </authorList>
    </citation>
    <scope>NUCLEOTIDE SEQUENCE [LARGE SCALE GENOMIC DNA]</scope>
    <source>
        <strain evidence="4 5">DSM 9179</strain>
    </source>
</reference>
<proteinExistence type="predicted"/>
<organism evidence="4 5">
    <name type="scientific">[Clostridium] fimetarium</name>
    <dbReference type="NCBI Taxonomy" id="99656"/>
    <lineage>
        <taxon>Bacteria</taxon>
        <taxon>Bacillati</taxon>
        <taxon>Bacillota</taxon>
        <taxon>Clostridia</taxon>
        <taxon>Lachnospirales</taxon>
        <taxon>Lachnospiraceae</taxon>
    </lineage>
</organism>
<name>A0A1I0Q7I3_9FIRM</name>
<dbReference type="OrthoDB" id="9780939at2"/>
<dbReference type="Pfam" id="PF00440">
    <property type="entry name" value="TetR_N"/>
    <property type="match status" value="1"/>
</dbReference>
<dbReference type="AlphaFoldDB" id="A0A1I0Q7I3"/>
<keyword evidence="5" id="KW-1185">Reference proteome</keyword>
<evidence type="ECO:0000259" key="3">
    <source>
        <dbReference type="PROSITE" id="PS50977"/>
    </source>
</evidence>
<dbReference type="PANTHER" id="PTHR43479:SF21">
    <property type="entry name" value="TRANSCRIPTIONAL REGULATOR, TETR FAMILY"/>
    <property type="match status" value="1"/>
</dbReference>
<dbReference type="InterPro" id="IPR009057">
    <property type="entry name" value="Homeodomain-like_sf"/>
</dbReference>
<dbReference type="GO" id="GO:0003677">
    <property type="term" value="F:DNA binding"/>
    <property type="evidence" value="ECO:0007669"/>
    <property type="project" value="UniProtKB-UniRule"/>
</dbReference>
<dbReference type="Gene3D" id="1.10.357.10">
    <property type="entry name" value="Tetracycline Repressor, domain 2"/>
    <property type="match status" value="1"/>
</dbReference>